<proteinExistence type="predicted"/>
<dbReference type="RefSeq" id="WP_229841472.1">
    <property type="nucleotide sequence ID" value="NZ_BMQA01000067.1"/>
</dbReference>
<reference evidence="2" key="1">
    <citation type="journal article" date="2014" name="Int. J. Syst. Evol. Microbiol.">
        <title>Complete genome sequence of Corynebacterium casei LMG S-19264T (=DSM 44701T), isolated from a smear-ripened cheese.</title>
        <authorList>
            <consortium name="US DOE Joint Genome Institute (JGI-PGF)"/>
            <person name="Walter F."/>
            <person name="Albersmeier A."/>
            <person name="Kalinowski J."/>
            <person name="Ruckert C."/>
        </authorList>
    </citation>
    <scope>NUCLEOTIDE SEQUENCE</scope>
    <source>
        <strain evidence="2">JCM 3086</strain>
    </source>
</reference>
<evidence type="ECO:0000313" key="2">
    <source>
        <dbReference type="EMBL" id="GGJ61358.1"/>
    </source>
</evidence>
<evidence type="ECO:0000256" key="1">
    <source>
        <dbReference type="SAM" id="MobiDB-lite"/>
    </source>
</evidence>
<evidence type="ECO:0000313" key="3">
    <source>
        <dbReference type="Proteomes" id="UP000657574"/>
    </source>
</evidence>
<accession>A0A917UIW4</accession>
<dbReference type="EMBL" id="BMQA01000067">
    <property type="protein sequence ID" value="GGJ61358.1"/>
    <property type="molecule type" value="Genomic_DNA"/>
</dbReference>
<comment type="caution">
    <text evidence="2">The sequence shown here is derived from an EMBL/GenBank/DDBJ whole genome shotgun (WGS) entry which is preliminary data.</text>
</comment>
<dbReference type="Proteomes" id="UP000657574">
    <property type="component" value="Unassembled WGS sequence"/>
</dbReference>
<dbReference type="AlphaFoldDB" id="A0A917UIW4"/>
<sequence length="84" mass="8847">MLVPRRLAAKSDPRTLMTDPHATYFGAELQETTLLPGPDAHIAAPASRTGSPSRRRGLSGVALPPGPPRKAHAFVAEPVAEESP</sequence>
<keyword evidence="3" id="KW-1185">Reference proteome</keyword>
<reference evidence="2" key="2">
    <citation type="submission" date="2020-09" db="EMBL/GenBank/DDBJ databases">
        <authorList>
            <person name="Sun Q."/>
            <person name="Ohkuma M."/>
        </authorList>
    </citation>
    <scope>NUCLEOTIDE SEQUENCE</scope>
    <source>
        <strain evidence="2">JCM 3086</strain>
    </source>
</reference>
<feature type="region of interest" description="Disordered" evidence="1">
    <location>
        <begin position="37"/>
        <end position="84"/>
    </location>
</feature>
<protein>
    <submittedName>
        <fullName evidence="2">Uncharacterized protein</fullName>
    </submittedName>
</protein>
<gene>
    <name evidence="2" type="ORF">GCM10010121_084910</name>
</gene>
<organism evidence="2 3">
    <name type="scientific">Streptomyces brasiliensis</name>
    <dbReference type="NCBI Taxonomy" id="1954"/>
    <lineage>
        <taxon>Bacteria</taxon>
        <taxon>Bacillati</taxon>
        <taxon>Actinomycetota</taxon>
        <taxon>Actinomycetes</taxon>
        <taxon>Kitasatosporales</taxon>
        <taxon>Streptomycetaceae</taxon>
        <taxon>Streptomyces</taxon>
    </lineage>
</organism>
<name>A0A917UIW4_9ACTN</name>